<dbReference type="SUPFAM" id="SSF46785">
    <property type="entry name" value="Winged helix' DNA-binding domain"/>
    <property type="match status" value="1"/>
</dbReference>
<feature type="domain" description="HTH lysR-type" evidence="5">
    <location>
        <begin position="1"/>
        <end position="55"/>
    </location>
</feature>
<dbReference type="SUPFAM" id="SSF53850">
    <property type="entry name" value="Periplasmic binding protein-like II"/>
    <property type="match status" value="1"/>
</dbReference>
<evidence type="ECO:0000313" key="7">
    <source>
        <dbReference type="Proteomes" id="UP001415169"/>
    </source>
</evidence>
<evidence type="ECO:0000313" key="6">
    <source>
        <dbReference type="EMBL" id="GAA4160994.1"/>
    </source>
</evidence>
<dbReference type="Pfam" id="PF00126">
    <property type="entry name" value="HTH_1"/>
    <property type="match status" value="1"/>
</dbReference>
<reference evidence="6" key="2">
    <citation type="submission" date="2023-12" db="EMBL/GenBank/DDBJ databases">
        <authorList>
            <person name="Sun Q."/>
            <person name="Inoue M."/>
        </authorList>
    </citation>
    <scope>NUCLEOTIDE SEQUENCE</scope>
    <source>
        <strain evidence="6">JCM 17590</strain>
    </source>
</reference>
<dbReference type="PANTHER" id="PTHR30126">
    <property type="entry name" value="HTH-TYPE TRANSCRIPTIONAL REGULATOR"/>
    <property type="match status" value="1"/>
</dbReference>
<organism evidence="6 7">
    <name type="scientific">Gryllotalpicola daejeonensis</name>
    <dbReference type="NCBI Taxonomy" id="993087"/>
    <lineage>
        <taxon>Bacteria</taxon>
        <taxon>Bacillati</taxon>
        <taxon>Actinomycetota</taxon>
        <taxon>Actinomycetes</taxon>
        <taxon>Micrococcales</taxon>
        <taxon>Microbacteriaceae</taxon>
        <taxon>Gryllotalpicola</taxon>
    </lineage>
</organism>
<dbReference type="InterPro" id="IPR000847">
    <property type="entry name" value="LysR_HTH_N"/>
</dbReference>
<keyword evidence="3" id="KW-0238">DNA-binding</keyword>
<dbReference type="RefSeq" id="WP_344791414.1">
    <property type="nucleotide sequence ID" value="NZ_BAABBV010000001.1"/>
</dbReference>
<dbReference type="PROSITE" id="PS50931">
    <property type="entry name" value="HTH_LYSR"/>
    <property type="match status" value="1"/>
</dbReference>
<dbReference type="InterPro" id="IPR005119">
    <property type="entry name" value="LysR_subst-bd"/>
</dbReference>
<keyword evidence="4" id="KW-0804">Transcription</keyword>
<proteinExistence type="inferred from homology"/>
<protein>
    <submittedName>
        <fullName evidence="6">LysR family transcriptional regulator</fullName>
    </submittedName>
</protein>
<reference evidence="6" key="1">
    <citation type="journal article" date="2014" name="Int. J. Syst. Evol. Microbiol.">
        <title>Complete genome of a new Firmicutes species belonging to the dominant human colonic microbiota ('Ruminococcus bicirculans') reveals two chromosomes and a selective capacity to utilize plant glucans.</title>
        <authorList>
            <consortium name="NISC Comparative Sequencing Program"/>
            <person name="Wegmann U."/>
            <person name="Louis P."/>
            <person name="Goesmann A."/>
            <person name="Henrissat B."/>
            <person name="Duncan S.H."/>
            <person name="Flint H.J."/>
        </authorList>
    </citation>
    <scope>NUCLEOTIDE SEQUENCE</scope>
    <source>
        <strain evidence="6">JCM 17590</strain>
    </source>
</reference>
<dbReference type="PANTHER" id="PTHR30126:SF39">
    <property type="entry name" value="HTH-TYPE TRANSCRIPTIONAL REGULATOR CYSL"/>
    <property type="match status" value="1"/>
</dbReference>
<dbReference type="Gene3D" id="1.10.10.10">
    <property type="entry name" value="Winged helix-like DNA-binding domain superfamily/Winged helix DNA-binding domain"/>
    <property type="match status" value="1"/>
</dbReference>
<dbReference type="PRINTS" id="PR00039">
    <property type="entry name" value="HTHLYSR"/>
</dbReference>
<evidence type="ECO:0000256" key="4">
    <source>
        <dbReference type="ARBA" id="ARBA00023163"/>
    </source>
</evidence>
<sequence length="291" mass="30828">MTLRLLTALAEVGSISAASRRVGISQQAASMRMRQLEQRLGIALLQRAARGTALTSEGAVTAEWAAEIVEAADRFEAGVAALREQRAPLSVASSLTVAEYLLPRWLIAARAVAAPDRGVSITATHSTQVIELVTSGRCGLGFIESPQSVGALRADVVARDELVLVVPPSHEWAHRGAITPSVLARTPLIVRELGSGTRLNAEQIMTDAGYPPVPPLVELPTTAAIRTAVEAGAGVAILSILAVRDDIAAGRLVRVQVRRIRFVRELRAIYPQASSLPPELQTLLAVASRIG</sequence>
<evidence type="ECO:0000256" key="1">
    <source>
        <dbReference type="ARBA" id="ARBA00009437"/>
    </source>
</evidence>
<keyword evidence="2" id="KW-0805">Transcription regulation</keyword>
<accession>A0ABP7ZK16</accession>
<comment type="similarity">
    <text evidence="1">Belongs to the LysR transcriptional regulatory family.</text>
</comment>
<dbReference type="InterPro" id="IPR036388">
    <property type="entry name" value="WH-like_DNA-bd_sf"/>
</dbReference>
<name>A0ABP7ZK16_9MICO</name>
<evidence type="ECO:0000256" key="2">
    <source>
        <dbReference type="ARBA" id="ARBA00023015"/>
    </source>
</evidence>
<dbReference type="EMBL" id="BAABBV010000001">
    <property type="protein sequence ID" value="GAA4160994.1"/>
    <property type="molecule type" value="Genomic_DNA"/>
</dbReference>
<dbReference type="Pfam" id="PF03466">
    <property type="entry name" value="LysR_substrate"/>
    <property type="match status" value="1"/>
</dbReference>
<dbReference type="Gene3D" id="3.40.190.10">
    <property type="entry name" value="Periplasmic binding protein-like II"/>
    <property type="match status" value="2"/>
</dbReference>
<evidence type="ECO:0000256" key="3">
    <source>
        <dbReference type="ARBA" id="ARBA00023125"/>
    </source>
</evidence>
<dbReference type="Proteomes" id="UP001415169">
    <property type="component" value="Unassembled WGS sequence"/>
</dbReference>
<gene>
    <name evidence="6" type="ORF">GCM10022286_17870</name>
</gene>
<evidence type="ECO:0000259" key="5">
    <source>
        <dbReference type="PROSITE" id="PS50931"/>
    </source>
</evidence>
<keyword evidence="7" id="KW-1185">Reference proteome</keyword>
<dbReference type="InterPro" id="IPR036390">
    <property type="entry name" value="WH_DNA-bd_sf"/>
</dbReference>
<comment type="caution">
    <text evidence="6">The sequence shown here is derived from an EMBL/GenBank/DDBJ whole genome shotgun (WGS) entry which is preliminary data.</text>
</comment>